<name>A0A7W6CKR6_9SPHN</name>
<dbReference type="FunFam" id="1.10.10.10:FF:000001">
    <property type="entry name" value="LysR family transcriptional regulator"/>
    <property type="match status" value="1"/>
</dbReference>
<evidence type="ECO:0000256" key="3">
    <source>
        <dbReference type="ARBA" id="ARBA00023125"/>
    </source>
</evidence>
<dbReference type="Pfam" id="PF03466">
    <property type="entry name" value="LysR_substrate"/>
    <property type="match status" value="1"/>
</dbReference>
<keyword evidence="4" id="KW-0804">Transcription</keyword>
<dbReference type="AlphaFoldDB" id="A0A7W6CKR6"/>
<dbReference type="Pfam" id="PF00126">
    <property type="entry name" value="HTH_1"/>
    <property type="match status" value="1"/>
</dbReference>
<dbReference type="GO" id="GO:0003700">
    <property type="term" value="F:DNA-binding transcription factor activity"/>
    <property type="evidence" value="ECO:0007669"/>
    <property type="project" value="InterPro"/>
</dbReference>
<comment type="similarity">
    <text evidence="1">Belongs to the LysR transcriptional regulatory family.</text>
</comment>
<dbReference type="PANTHER" id="PTHR30537">
    <property type="entry name" value="HTH-TYPE TRANSCRIPTIONAL REGULATOR"/>
    <property type="match status" value="1"/>
</dbReference>
<organism evidence="6 7">
    <name type="scientific">Novosphingobium sediminicola</name>
    <dbReference type="NCBI Taxonomy" id="563162"/>
    <lineage>
        <taxon>Bacteria</taxon>
        <taxon>Pseudomonadati</taxon>
        <taxon>Pseudomonadota</taxon>
        <taxon>Alphaproteobacteria</taxon>
        <taxon>Sphingomonadales</taxon>
        <taxon>Sphingomonadaceae</taxon>
        <taxon>Novosphingobium</taxon>
    </lineage>
</organism>
<gene>
    <name evidence="6" type="ORF">GGR38_002536</name>
</gene>
<dbReference type="Proteomes" id="UP000548867">
    <property type="component" value="Unassembled WGS sequence"/>
</dbReference>
<evidence type="ECO:0000256" key="2">
    <source>
        <dbReference type="ARBA" id="ARBA00023015"/>
    </source>
</evidence>
<accession>A0A7W6CKR6</accession>
<dbReference type="GO" id="GO:0043565">
    <property type="term" value="F:sequence-specific DNA binding"/>
    <property type="evidence" value="ECO:0007669"/>
    <property type="project" value="TreeGrafter"/>
</dbReference>
<dbReference type="SUPFAM" id="SSF53850">
    <property type="entry name" value="Periplasmic binding protein-like II"/>
    <property type="match status" value="1"/>
</dbReference>
<dbReference type="InterPro" id="IPR005119">
    <property type="entry name" value="LysR_subst-bd"/>
</dbReference>
<dbReference type="EMBL" id="JACIDX010000009">
    <property type="protein sequence ID" value="MBB3955580.1"/>
    <property type="molecule type" value="Genomic_DNA"/>
</dbReference>
<dbReference type="SUPFAM" id="SSF46785">
    <property type="entry name" value="Winged helix' DNA-binding domain"/>
    <property type="match status" value="1"/>
</dbReference>
<dbReference type="InterPro" id="IPR000847">
    <property type="entry name" value="LysR_HTH_N"/>
</dbReference>
<comment type="caution">
    <text evidence="6">The sequence shown here is derived from an EMBL/GenBank/DDBJ whole genome shotgun (WGS) entry which is preliminary data.</text>
</comment>
<dbReference type="InterPro" id="IPR036390">
    <property type="entry name" value="WH_DNA-bd_sf"/>
</dbReference>
<dbReference type="InterPro" id="IPR058163">
    <property type="entry name" value="LysR-type_TF_proteobact-type"/>
</dbReference>
<evidence type="ECO:0000259" key="5">
    <source>
        <dbReference type="PROSITE" id="PS50931"/>
    </source>
</evidence>
<keyword evidence="7" id="KW-1185">Reference proteome</keyword>
<proteinExistence type="inferred from homology"/>
<dbReference type="RefSeq" id="WP_246404590.1">
    <property type="nucleotide sequence ID" value="NZ_JACIDX010000009.1"/>
</dbReference>
<evidence type="ECO:0000313" key="6">
    <source>
        <dbReference type="EMBL" id="MBB3955580.1"/>
    </source>
</evidence>
<dbReference type="Gene3D" id="3.40.190.290">
    <property type="match status" value="1"/>
</dbReference>
<dbReference type="PROSITE" id="PS50931">
    <property type="entry name" value="HTH_LYSR"/>
    <property type="match status" value="1"/>
</dbReference>
<reference evidence="6 7" key="1">
    <citation type="submission" date="2020-08" db="EMBL/GenBank/DDBJ databases">
        <title>Genomic Encyclopedia of Type Strains, Phase IV (KMG-IV): sequencing the most valuable type-strain genomes for metagenomic binning, comparative biology and taxonomic classification.</title>
        <authorList>
            <person name="Goeker M."/>
        </authorList>
    </citation>
    <scope>NUCLEOTIDE SEQUENCE [LARGE SCALE GENOMIC DNA]</scope>
    <source>
        <strain evidence="6 7">DSM 27057</strain>
    </source>
</reference>
<evidence type="ECO:0000256" key="4">
    <source>
        <dbReference type="ARBA" id="ARBA00023163"/>
    </source>
</evidence>
<dbReference type="InterPro" id="IPR036388">
    <property type="entry name" value="WH-like_DNA-bd_sf"/>
</dbReference>
<dbReference type="GO" id="GO:0006351">
    <property type="term" value="P:DNA-templated transcription"/>
    <property type="evidence" value="ECO:0007669"/>
    <property type="project" value="TreeGrafter"/>
</dbReference>
<keyword evidence="2" id="KW-0805">Transcription regulation</keyword>
<sequence>MMDLNDFAFFAAVVEHGGFTAASRATGVDKARLSRHVAALEERLHVRLLQRSTRSVVLTQAGKSFYEGCMLVIDGARVACESVLEFQREPSGTIRVGSPVIIAQNFLAPILPRYLAAHPKVSVVVESTDRQLHPLEDRFDVILSAQAQFPDSSSLVAREIGRIRRILVAHPDFLAQHPPLSGPADLIDMPIIARHTDMVDESARWTMLNEEDVSFKLDFQPRLVTGDLQIQIEAARSGLGLALLPEPLVDGRLADGDLVRVLPDWFTPEYSLFIVYPTPRGILPSVRSFIDFALANITVGPQKARGPADGAGPR</sequence>
<dbReference type="Gene3D" id="1.10.10.10">
    <property type="entry name" value="Winged helix-like DNA-binding domain superfamily/Winged helix DNA-binding domain"/>
    <property type="match status" value="1"/>
</dbReference>
<dbReference type="PANTHER" id="PTHR30537:SF31">
    <property type="entry name" value="TRANSCRIPTIONAL REGULATOR, LYSR FAMILY"/>
    <property type="match status" value="1"/>
</dbReference>
<evidence type="ECO:0000256" key="1">
    <source>
        <dbReference type="ARBA" id="ARBA00009437"/>
    </source>
</evidence>
<feature type="domain" description="HTH lysR-type" evidence="5">
    <location>
        <begin position="2"/>
        <end position="59"/>
    </location>
</feature>
<evidence type="ECO:0000313" key="7">
    <source>
        <dbReference type="Proteomes" id="UP000548867"/>
    </source>
</evidence>
<protein>
    <submittedName>
        <fullName evidence="6">DNA-binding transcriptional LysR family regulator</fullName>
    </submittedName>
</protein>
<keyword evidence="3 6" id="KW-0238">DNA-binding</keyword>